<organism evidence="3 5">
    <name type="scientific">Puccinia graminis f. sp. tritici</name>
    <dbReference type="NCBI Taxonomy" id="56615"/>
    <lineage>
        <taxon>Eukaryota</taxon>
        <taxon>Fungi</taxon>
        <taxon>Dikarya</taxon>
        <taxon>Basidiomycota</taxon>
        <taxon>Pucciniomycotina</taxon>
        <taxon>Pucciniomycetes</taxon>
        <taxon>Pucciniales</taxon>
        <taxon>Pucciniaceae</taxon>
        <taxon>Puccinia</taxon>
    </lineage>
</organism>
<dbReference type="AlphaFoldDB" id="A0A5B0S450"/>
<reference evidence="4 5" key="1">
    <citation type="submission" date="2019-05" db="EMBL/GenBank/DDBJ databases">
        <title>Emergence of the Ug99 lineage of the wheat stem rust pathogen through somatic hybridization.</title>
        <authorList>
            <person name="Li F."/>
            <person name="Upadhyaya N.M."/>
            <person name="Sperschneider J."/>
            <person name="Matny O."/>
            <person name="Nguyen-Phuc H."/>
            <person name="Mago R."/>
            <person name="Raley C."/>
            <person name="Miller M.E."/>
            <person name="Silverstein K.A.T."/>
            <person name="Henningsen E."/>
            <person name="Hirsch C.D."/>
            <person name="Visser B."/>
            <person name="Pretorius Z.A."/>
            <person name="Steffenson B.J."/>
            <person name="Schwessinger B."/>
            <person name="Dodds P.N."/>
            <person name="Figueroa M."/>
        </authorList>
    </citation>
    <scope>NUCLEOTIDE SEQUENCE [LARGE SCALE GENOMIC DNA]</scope>
    <source>
        <strain evidence="2">21-0</strain>
        <strain evidence="3 5">Ug99</strain>
    </source>
</reference>
<sequence>MGLMICVVRLDKIRMALRWFTTRQQKGKTRSVDNVHVVGVSSEEFLFLAIPTAKPEASRSQGKHDNPQSNKKEVVEEWPKVIESVDH</sequence>
<comment type="caution">
    <text evidence="3">The sequence shown here is derived from an EMBL/GenBank/DDBJ whole genome shotgun (WGS) entry which is preliminary data.</text>
</comment>
<keyword evidence="4" id="KW-1185">Reference proteome</keyword>
<proteinExistence type="predicted"/>
<feature type="compositionally biased region" description="Basic and acidic residues" evidence="1">
    <location>
        <begin position="62"/>
        <end position="87"/>
    </location>
</feature>
<dbReference type="EMBL" id="VSWC01000067">
    <property type="protein sequence ID" value="KAA1096555.1"/>
    <property type="molecule type" value="Genomic_DNA"/>
</dbReference>
<dbReference type="Proteomes" id="UP000324748">
    <property type="component" value="Unassembled WGS sequence"/>
</dbReference>
<accession>A0A5B0S450</accession>
<dbReference type="Proteomes" id="UP000325313">
    <property type="component" value="Unassembled WGS sequence"/>
</dbReference>
<protein>
    <submittedName>
        <fullName evidence="3">Uncharacterized protein</fullName>
    </submittedName>
</protein>
<evidence type="ECO:0000313" key="4">
    <source>
        <dbReference type="Proteomes" id="UP000324748"/>
    </source>
</evidence>
<evidence type="ECO:0000313" key="5">
    <source>
        <dbReference type="Proteomes" id="UP000325313"/>
    </source>
</evidence>
<evidence type="ECO:0000256" key="1">
    <source>
        <dbReference type="SAM" id="MobiDB-lite"/>
    </source>
</evidence>
<feature type="region of interest" description="Disordered" evidence="1">
    <location>
        <begin position="54"/>
        <end position="87"/>
    </location>
</feature>
<dbReference type="EMBL" id="VDEP01000102">
    <property type="protein sequence ID" value="KAA1131883.1"/>
    <property type="molecule type" value="Genomic_DNA"/>
</dbReference>
<gene>
    <name evidence="2" type="ORF">PGT21_020351</name>
    <name evidence="3" type="ORF">PGTUg99_032108</name>
</gene>
<name>A0A5B0S450_PUCGR</name>
<evidence type="ECO:0000313" key="2">
    <source>
        <dbReference type="EMBL" id="KAA1096555.1"/>
    </source>
</evidence>
<dbReference type="OrthoDB" id="10295376at2759"/>
<evidence type="ECO:0000313" key="3">
    <source>
        <dbReference type="EMBL" id="KAA1131883.1"/>
    </source>
</evidence>